<accession>A0A0Q1BNQ0</accession>
<proteinExistence type="predicted"/>
<dbReference type="AlphaFoldDB" id="A0A0Q1BNQ0"/>
<reference evidence="1 2" key="1">
    <citation type="submission" date="2014-09" db="EMBL/GenBank/DDBJ databases">
        <title>Genome sequence of Flavobacterium aquidurense RC62.</title>
        <authorList>
            <person name="Kim J.F."/>
            <person name="Kwak M.-J."/>
        </authorList>
    </citation>
    <scope>NUCLEOTIDE SEQUENCE [LARGE SCALE GENOMIC DNA]</scope>
    <source>
        <strain evidence="1 2">RC62</strain>
    </source>
</reference>
<dbReference type="EMBL" id="JRLF01000006">
    <property type="protein sequence ID" value="KQB42490.1"/>
    <property type="molecule type" value="Genomic_DNA"/>
</dbReference>
<dbReference type="Pfam" id="PF13557">
    <property type="entry name" value="Phenol_MetA_deg"/>
    <property type="match status" value="1"/>
</dbReference>
<dbReference type="InterPro" id="IPR025737">
    <property type="entry name" value="FApF"/>
</dbReference>
<gene>
    <name evidence="1" type="ORF">RC62_3497</name>
</gene>
<organism evidence="1 2">
    <name type="scientific">Flavobacterium aquidurense</name>
    <dbReference type="NCBI Taxonomy" id="362413"/>
    <lineage>
        <taxon>Bacteria</taxon>
        <taxon>Pseudomonadati</taxon>
        <taxon>Bacteroidota</taxon>
        <taxon>Flavobacteriia</taxon>
        <taxon>Flavobacteriales</taxon>
        <taxon>Flavobacteriaceae</taxon>
        <taxon>Flavobacterium</taxon>
    </lineage>
</organism>
<dbReference type="STRING" id="362413.RC62_3497"/>
<protein>
    <submittedName>
        <fullName evidence="1">Protein involved in meta-pathway of phenol degradation</fullName>
    </submittedName>
</protein>
<name>A0A0Q1BNQ0_9FLAO</name>
<comment type="caution">
    <text evidence="1">The sequence shown here is derived from an EMBL/GenBank/DDBJ whole genome shotgun (WGS) entry which is preliminary data.</text>
</comment>
<dbReference type="PATRIC" id="fig|362413.3.peg.3420"/>
<evidence type="ECO:0000313" key="1">
    <source>
        <dbReference type="EMBL" id="KQB42490.1"/>
    </source>
</evidence>
<dbReference type="Proteomes" id="UP000050443">
    <property type="component" value="Unassembled WGS sequence"/>
</dbReference>
<evidence type="ECO:0000313" key="2">
    <source>
        <dbReference type="Proteomes" id="UP000050443"/>
    </source>
</evidence>
<sequence length="310" mass="33786">MTIQMAVSQNATEAKIYQNYPIGMQMLQGGYLLQTTNSTIDGAITIPNRDIDINAHIGYVRYANFFNLAGKTAGVQVMLPYVNIDADILGYNANKSGMGDIMVVLGTNIIGGDALSFPQFLQTKKQLALAWSLAVTMPTGSYSDSQLLNPGGNRWQFKPEIALTVPVDNWDFEAYLNAKFFTRNNALPNLLPSGTPSKLEQKAFYGLTLHAVYNFNQKFWISADAAGRVGGETKKDGIAQEDSQSVAGVGGTFNYSPSLFHQFGINYITAAGGNDYAPNGSLFTVKYTYVFGGGMKKTMQALKNQNQNNQ</sequence>